<protein>
    <recommendedName>
        <fullName evidence="2">C-type lysozyme inhibitor domain-containing protein</fullName>
    </recommendedName>
</protein>
<reference evidence="1" key="1">
    <citation type="submission" date="2016-10" db="EMBL/GenBank/DDBJ databases">
        <title>Sequence of Gallionella enrichment culture.</title>
        <authorList>
            <person name="Poehlein A."/>
            <person name="Muehling M."/>
            <person name="Daniel R."/>
        </authorList>
    </citation>
    <scope>NUCLEOTIDE SEQUENCE</scope>
</reference>
<proteinExistence type="predicted"/>
<gene>
    <name evidence="1" type="ORF">GALL_210710</name>
</gene>
<comment type="caution">
    <text evidence="1">The sequence shown here is derived from an EMBL/GenBank/DDBJ whole genome shotgun (WGS) entry which is preliminary data.</text>
</comment>
<name>A0A1J5RMT6_9ZZZZ</name>
<dbReference type="InterPro" id="IPR036328">
    <property type="entry name" value="MliC_sf"/>
</dbReference>
<organism evidence="1">
    <name type="scientific">mine drainage metagenome</name>
    <dbReference type="NCBI Taxonomy" id="410659"/>
    <lineage>
        <taxon>unclassified sequences</taxon>
        <taxon>metagenomes</taxon>
        <taxon>ecological metagenomes</taxon>
    </lineage>
</organism>
<accession>A0A1J5RMT6</accession>
<dbReference type="PROSITE" id="PS51257">
    <property type="entry name" value="PROKAR_LIPOPROTEIN"/>
    <property type="match status" value="1"/>
</dbReference>
<evidence type="ECO:0000313" key="1">
    <source>
        <dbReference type="EMBL" id="OIQ96874.1"/>
    </source>
</evidence>
<evidence type="ECO:0008006" key="2">
    <source>
        <dbReference type="Google" id="ProtNLM"/>
    </source>
</evidence>
<dbReference type="Gene3D" id="2.40.128.200">
    <property type="match status" value="1"/>
</dbReference>
<dbReference type="EMBL" id="MLJW01000141">
    <property type="protein sequence ID" value="OIQ96874.1"/>
    <property type="molecule type" value="Genomic_DNA"/>
</dbReference>
<sequence>MNIKLKPSFLIQALMLGLTLLLSACSSIHLSNPFGSGTKSQPGVPENATAYVCEGNQHFYVRMLNNGNDAWLIYPDHEVNLAKASDNHFTSGVISLVINGDATTLNDGEKIAYTGCKAQVVKH</sequence>
<dbReference type="AlphaFoldDB" id="A0A1J5RMT6"/>